<evidence type="ECO:0000256" key="1">
    <source>
        <dbReference type="ARBA" id="ARBA00022723"/>
    </source>
</evidence>
<keyword evidence="2" id="KW-0863">Zinc-finger</keyword>
<comment type="caution">
    <text evidence="5">The sequence shown here is derived from an EMBL/GenBank/DDBJ whole genome shotgun (WGS) entry which is preliminary data.</text>
</comment>
<dbReference type="Proteomes" id="UP000245998">
    <property type="component" value="Unassembled WGS sequence"/>
</dbReference>
<proteinExistence type="predicted"/>
<dbReference type="RefSeq" id="WP_116554274.1">
    <property type="nucleotide sequence ID" value="NZ_QCZG01000012.1"/>
</dbReference>
<dbReference type="InterPro" id="IPR002694">
    <property type="entry name" value="Znf_CHC2"/>
</dbReference>
<dbReference type="GO" id="GO:0003899">
    <property type="term" value="F:DNA-directed RNA polymerase activity"/>
    <property type="evidence" value="ECO:0007669"/>
    <property type="project" value="InterPro"/>
</dbReference>
<evidence type="ECO:0000259" key="4">
    <source>
        <dbReference type="SMART" id="SM00400"/>
    </source>
</evidence>
<dbReference type="SUPFAM" id="SSF57783">
    <property type="entry name" value="Zinc beta-ribbon"/>
    <property type="match status" value="1"/>
</dbReference>
<reference evidence="5 6" key="1">
    <citation type="submission" date="2018-04" db="EMBL/GenBank/DDBJ databases">
        <title>Camelliibacillus theae gen. nov., sp. nov., isolated from Pu'er tea.</title>
        <authorList>
            <person name="Niu L."/>
        </authorList>
    </citation>
    <scope>NUCLEOTIDE SEQUENCE [LARGE SCALE GENOMIC DNA]</scope>
    <source>
        <strain evidence="5 6">T8</strain>
    </source>
</reference>
<dbReference type="AlphaFoldDB" id="A0A2U1K3J3"/>
<dbReference type="SMART" id="SM00400">
    <property type="entry name" value="ZnF_CHCC"/>
    <property type="match status" value="1"/>
</dbReference>
<dbReference type="Gene3D" id="3.90.580.10">
    <property type="entry name" value="Zinc finger, CHC2-type domain"/>
    <property type="match status" value="1"/>
</dbReference>
<dbReference type="GO" id="GO:0005737">
    <property type="term" value="C:cytoplasm"/>
    <property type="evidence" value="ECO:0007669"/>
    <property type="project" value="TreeGrafter"/>
</dbReference>
<dbReference type="GO" id="GO:0008270">
    <property type="term" value="F:zinc ion binding"/>
    <property type="evidence" value="ECO:0007669"/>
    <property type="project" value="UniProtKB-KW"/>
</dbReference>
<keyword evidence="1" id="KW-0479">Metal-binding</keyword>
<dbReference type="EMBL" id="QCZG01000012">
    <property type="protein sequence ID" value="PWA12081.1"/>
    <property type="molecule type" value="Genomic_DNA"/>
</dbReference>
<evidence type="ECO:0000313" key="6">
    <source>
        <dbReference type="Proteomes" id="UP000245998"/>
    </source>
</evidence>
<dbReference type="InterPro" id="IPR050219">
    <property type="entry name" value="DnaG_primase"/>
</dbReference>
<keyword evidence="3" id="KW-0862">Zinc</keyword>
<dbReference type="InterPro" id="IPR036977">
    <property type="entry name" value="DNA_primase_Znf_CHC2"/>
</dbReference>
<evidence type="ECO:0000256" key="2">
    <source>
        <dbReference type="ARBA" id="ARBA00022771"/>
    </source>
</evidence>
<gene>
    <name evidence="5" type="ORF">DCC39_07475</name>
</gene>
<dbReference type="GO" id="GO:0003677">
    <property type="term" value="F:DNA binding"/>
    <property type="evidence" value="ECO:0007669"/>
    <property type="project" value="InterPro"/>
</dbReference>
<protein>
    <recommendedName>
        <fullName evidence="4">Zinc finger CHC2-type domain-containing protein</fullName>
    </recommendedName>
</protein>
<evidence type="ECO:0000256" key="3">
    <source>
        <dbReference type="ARBA" id="ARBA00022833"/>
    </source>
</evidence>
<dbReference type="PANTHER" id="PTHR30313:SF2">
    <property type="entry name" value="DNA PRIMASE"/>
    <property type="match status" value="1"/>
</dbReference>
<sequence>MGAIDLIKHHVPIMDALDRYAGANFSKAKTNRSRFNIHCPYHADRNPSFTVYTDTNTFRCWSGCNDGKPGDVIDIVRLSYNLDTKEAIQTLMNDYGLKNPNSEQMREWQKKRAEQQELLAISKALDNKVNENIEALRRLETYLKKQLTAIKTIEDMERIGELYHSLQQIEYWLDCLIDPNPITQFGAVKEAEQFLKQWT</sequence>
<organism evidence="5 6">
    <name type="scientific">Pueribacillus theae</name>
    <dbReference type="NCBI Taxonomy" id="2171751"/>
    <lineage>
        <taxon>Bacteria</taxon>
        <taxon>Bacillati</taxon>
        <taxon>Bacillota</taxon>
        <taxon>Bacilli</taxon>
        <taxon>Bacillales</taxon>
        <taxon>Bacillaceae</taxon>
        <taxon>Pueribacillus</taxon>
    </lineage>
</organism>
<keyword evidence="6" id="KW-1185">Reference proteome</keyword>
<evidence type="ECO:0000313" key="5">
    <source>
        <dbReference type="EMBL" id="PWA12081.1"/>
    </source>
</evidence>
<dbReference type="GO" id="GO:0006269">
    <property type="term" value="P:DNA replication, synthesis of primer"/>
    <property type="evidence" value="ECO:0007669"/>
    <property type="project" value="TreeGrafter"/>
</dbReference>
<dbReference type="Pfam" id="PF01807">
    <property type="entry name" value="Zn_ribbon_DnaG"/>
    <property type="match status" value="1"/>
</dbReference>
<feature type="domain" description="Zinc finger CHC2-type" evidence="4">
    <location>
        <begin position="39"/>
        <end position="92"/>
    </location>
</feature>
<dbReference type="OrthoDB" id="581132at2"/>
<dbReference type="PANTHER" id="PTHR30313">
    <property type="entry name" value="DNA PRIMASE"/>
    <property type="match status" value="1"/>
</dbReference>
<name>A0A2U1K3J3_9BACI</name>
<accession>A0A2U1K3J3</accession>